<reference evidence="1 2" key="1">
    <citation type="submission" date="2014-07" db="EMBL/GenBank/DDBJ databases">
        <authorList>
            <person name="McCorrison J."/>
            <person name="Sanka R."/>
            <person name="Torralba M."/>
            <person name="Gillis M."/>
            <person name="Haft D.H."/>
            <person name="Methe B."/>
            <person name="Sutton G."/>
            <person name="Nelson K.E."/>
        </authorList>
    </citation>
    <scope>NUCLEOTIDE SEQUENCE [LARGE SCALE GENOMIC DNA]</scope>
    <source>
        <strain evidence="1 2">DNF00011</strain>
    </source>
</reference>
<protein>
    <recommendedName>
        <fullName evidence="3">CRISPR-associated protein Cse1</fullName>
    </recommendedName>
</protein>
<comment type="caution">
    <text evidence="1">The sequence shown here is derived from an EMBL/GenBank/DDBJ whole genome shotgun (WGS) entry which is preliminary data.</text>
</comment>
<evidence type="ECO:0000313" key="2">
    <source>
        <dbReference type="Proteomes" id="UP000053528"/>
    </source>
</evidence>
<sequence>MTEATCERPTFSLISQPWIPCLGMDGAVNEYSLLDVFKEAKNLKAIAAELPITDFALLRLCLSIIYATHRGQVLDTELWADWFEEGLPVDNIERYLEEHSEYFDLFHPETPFFQVANLRNSKDERFGLERLILDVPSGKPYMTTRIGAGLDSVSYSEGARALVTLHAFDIAGIKTGAVGDPRVKGGKGYGIGTGWTGRLGGIFFEGANLHDTLMLNLVGTHPSSGTRWANDAPAWETFHWDAGDAQAAENPSLEATGPQALYTWQSRRVRLFPEDGVIKHVIVAQGDPLAPQNMLDLEPMSGWRNSPAQQKALKSPTPVYMPRDHDPARMLWRNVGTLLPAGRTNTSVEERFRTSVSSEWLGELYLDEMLPHEYPVRLHGVGLVYGSQQAVVDELYDDVVSGQLATFASTNPQVQQAISNAVEASEQAVLALRNLAANIATSRGLDLEGPREEASTLAYAALDAPFREWFSRATPENIVELLPEWVERALSLILAIGLDMTSRAVSISFFGREHQDRRYNAPLSEAWFRSALAKIRKSFIPTTHTEERA</sequence>
<evidence type="ECO:0008006" key="3">
    <source>
        <dbReference type="Google" id="ProtNLM"/>
    </source>
</evidence>
<dbReference type="EMBL" id="JRNH01000014">
    <property type="protein sequence ID" value="KGF20512.1"/>
    <property type="molecule type" value="Genomic_DNA"/>
</dbReference>
<dbReference type="InterPro" id="IPR013381">
    <property type="entry name" value="CRISPR-assoc_prot_Cse1"/>
</dbReference>
<name>A0A095ZPL6_9MICC</name>
<dbReference type="RefSeq" id="WP_035755859.1">
    <property type="nucleotide sequence ID" value="NZ_JRNH01000014.1"/>
</dbReference>
<proteinExistence type="predicted"/>
<organism evidence="1 2">
    <name type="scientific">Pseudoglutamicibacter albus DNF00011</name>
    <dbReference type="NCBI Taxonomy" id="1401063"/>
    <lineage>
        <taxon>Bacteria</taxon>
        <taxon>Bacillati</taxon>
        <taxon>Actinomycetota</taxon>
        <taxon>Actinomycetes</taxon>
        <taxon>Micrococcales</taxon>
        <taxon>Micrococcaceae</taxon>
        <taxon>Pseudoglutamicibacter</taxon>
    </lineage>
</organism>
<dbReference type="AlphaFoldDB" id="A0A095ZPL6"/>
<dbReference type="Proteomes" id="UP000053528">
    <property type="component" value="Unassembled WGS sequence"/>
</dbReference>
<evidence type="ECO:0000313" key="1">
    <source>
        <dbReference type="EMBL" id="KGF20512.1"/>
    </source>
</evidence>
<dbReference type="CDD" id="cd09729">
    <property type="entry name" value="Cse1_I-E"/>
    <property type="match status" value="1"/>
</dbReference>
<gene>
    <name evidence="1" type="ORF">HMPREF2128_05460</name>
</gene>
<dbReference type="Pfam" id="PF09481">
    <property type="entry name" value="CRISPR_Cse1"/>
    <property type="match status" value="1"/>
</dbReference>
<dbReference type="Gene3D" id="1.10.132.100">
    <property type="match status" value="1"/>
</dbReference>
<accession>A0A095ZPL6</accession>
<dbReference type="NCBIfam" id="TIGR02547">
    <property type="entry name" value="casA_cse1"/>
    <property type="match status" value="1"/>
</dbReference>